<dbReference type="InterPro" id="IPR013766">
    <property type="entry name" value="Thioredoxin_domain"/>
</dbReference>
<proteinExistence type="predicted"/>
<organism evidence="7 8">
    <name type="scientific">Hoylesella marshii DSM 16973 = JCM 13450</name>
    <dbReference type="NCBI Taxonomy" id="862515"/>
    <lineage>
        <taxon>Bacteria</taxon>
        <taxon>Pseudomonadati</taxon>
        <taxon>Bacteroidota</taxon>
        <taxon>Bacteroidia</taxon>
        <taxon>Bacteroidales</taxon>
        <taxon>Prevotellaceae</taxon>
        <taxon>Hoylesella</taxon>
    </lineage>
</organism>
<dbReference type="STRING" id="862515.HMPREF0658_2074"/>
<keyword evidence="3" id="KW-1015">Disulfide bond</keyword>
<dbReference type="Proteomes" id="UP000004394">
    <property type="component" value="Unassembled WGS sequence"/>
</dbReference>
<gene>
    <name evidence="7" type="ORF">HMPREF0658_2074</name>
</gene>
<keyword evidence="7" id="KW-0575">Peroxidase</keyword>
<keyword evidence="2" id="KW-0201">Cytochrome c-type biogenesis</keyword>
<sequence length="361" mass="40521">MKKVLSLAASMLLMLSAQAQNKEFLITGSAPEGVNKVYLIVNDNNAPQDSVRVTNGIFRFSTRQPAQTFLTVTSDDKHLVTVLNDEMPVTIDLVDGAVKGSVLNRQFADYQKSQRKTGEEMGQLFDEWKTLRNEKTAESKERLKTINNRLDELLEQSVTSALKYSKEHTTDVTPALVIAGLWPYMEYVDLAEIFDKNTAVANHPMMAKARKKLQQYDLRRPGKQFMELTMHDLNGKLVKLSQWAGKGNYVLVDFWASWCGPCRQEMPNVVTSYQRYHASKGYEIVGVSFDSKADAWKAAVKELGMEWPQMSDLKGWKCAAAGIYGIQSIPSNVLLDPQGVIVAVDLRGDALLDKLKEIYGE</sequence>
<comment type="subcellular location">
    <subcellularLocation>
        <location evidence="1">Cell envelope</location>
    </subcellularLocation>
</comment>
<dbReference type="AlphaFoldDB" id="E0NV69"/>
<evidence type="ECO:0000313" key="8">
    <source>
        <dbReference type="Proteomes" id="UP000004394"/>
    </source>
</evidence>
<dbReference type="InterPro" id="IPR025380">
    <property type="entry name" value="DUF4369"/>
</dbReference>
<dbReference type="SUPFAM" id="SSF52833">
    <property type="entry name" value="Thioredoxin-like"/>
    <property type="match status" value="1"/>
</dbReference>
<comment type="caution">
    <text evidence="7">The sequence shown here is derived from an EMBL/GenBank/DDBJ whole genome shotgun (WGS) entry which is preliminary data.</text>
</comment>
<evidence type="ECO:0000259" key="6">
    <source>
        <dbReference type="PROSITE" id="PS51352"/>
    </source>
</evidence>
<dbReference type="GO" id="GO:0030313">
    <property type="term" value="C:cell envelope"/>
    <property type="evidence" value="ECO:0007669"/>
    <property type="project" value="UniProtKB-SubCell"/>
</dbReference>
<dbReference type="Pfam" id="PF14289">
    <property type="entry name" value="DUF4369"/>
    <property type="match status" value="1"/>
</dbReference>
<dbReference type="Pfam" id="PF00578">
    <property type="entry name" value="AhpC-TSA"/>
    <property type="match status" value="1"/>
</dbReference>
<dbReference type="PANTHER" id="PTHR42852:SF6">
    <property type="entry name" value="THIOL:DISULFIDE INTERCHANGE PROTEIN DSBE"/>
    <property type="match status" value="1"/>
</dbReference>
<evidence type="ECO:0000256" key="3">
    <source>
        <dbReference type="ARBA" id="ARBA00023157"/>
    </source>
</evidence>
<dbReference type="InterPro" id="IPR017937">
    <property type="entry name" value="Thioredoxin_CS"/>
</dbReference>
<dbReference type="HOGENOM" id="CLU_042529_1_0_10"/>
<dbReference type="Gene3D" id="3.40.30.10">
    <property type="entry name" value="Glutaredoxin"/>
    <property type="match status" value="1"/>
</dbReference>
<dbReference type="GO" id="GO:0017004">
    <property type="term" value="P:cytochrome complex assembly"/>
    <property type="evidence" value="ECO:0007669"/>
    <property type="project" value="UniProtKB-KW"/>
</dbReference>
<evidence type="ECO:0000256" key="1">
    <source>
        <dbReference type="ARBA" id="ARBA00004196"/>
    </source>
</evidence>
<dbReference type="eggNOG" id="COG0526">
    <property type="taxonomic scope" value="Bacteria"/>
</dbReference>
<dbReference type="PANTHER" id="PTHR42852">
    <property type="entry name" value="THIOL:DISULFIDE INTERCHANGE PROTEIN DSBE"/>
    <property type="match status" value="1"/>
</dbReference>
<dbReference type="PROSITE" id="PS00194">
    <property type="entry name" value="THIOREDOXIN_1"/>
    <property type="match status" value="1"/>
</dbReference>
<reference evidence="7" key="1">
    <citation type="submission" date="2010-07" db="EMBL/GenBank/DDBJ databases">
        <authorList>
            <person name="Muzny D."/>
            <person name="Qin X."/>
            <person name="Deng J."/>
            <person name="Jiang H."/>
            <person name="Liu Y."/>
            <person name="Qu J."/>
            <person name="Song X.-Z."/>
            <person name="Zhang L."/>
            <person name="Thornton R."/>
            <person name="Coyle M."/>
            <person name="Francisco L."/>
            <person name="Jackson L."/>
            <person name="Javaid M."/>
            <person name="Korchina V."/>
            <person name="Kovar C."/>
            <person name="Mata R."/>
            <person name="Mathew T."/>
            <person name="Ngo R."/>
            <person name="Nguyen L."/>
            <person name="Nguyen N."/>
            <person name="Okwuonu G."/>
            <person name="Ongeri F."/>
            <person name="Pham C."/>
            <person name="Simmons D."/>
            <person name="Wilczek-Boney K."/>
            <person name="Hale W."/>
            <person name="Jakkamsetti A."/>
            <person name="Pham P."/>
            <person name="Ruth R."/>
            <person name="San Lucas F."/>
            <person name="Warren J."/>
            <person name="Zhang J."/>
            <person name="Zhao Z."/>
            <person name="Zhou C."/>
            <person name="Zhu D."/>
            <person name="Lee S."/>
            <person name="Bess C."/>
            <person name="Blankenburg K."/>
            <person name="Forbes L."/>
            <person name="Fu Q."/>
            <person name="Gubbala S."/>
            <person name="Hirani K."/>
            <person name="Jayaseelan J.C."/>
            <person name="Lara F."/>
            <person name="Munidasa M."/>
            <person name="Palculict T."/>
            <person name="Patil S."/>
            <person name="Pu L.-L."/>
            <person name="Saada N."/>
            <person name="Tang L."/>
            <person name="Weissenberger G."/>
            <person name="Zhu Y."/>
            <person name="Hemphill L."/>
            <person name="Shang Y."/>
            <person name="Youmans B."/>
            <person name="Ayvaz T."/>
            <person name="Ross M."/>
            <person name="Santibanez J."/>
            <person name="Aqrawi P."/>
            <person name="Gross S."/>
            <person name="Joshi V."/>
            <person name="Fowler G."/>
            <person name="Nazareth L."/>
            <person name="Reid J."/>
            <person name="Worley K."/>
            <person name="Petrosino J."/>
            <person name="Highlander S."/>
            <person name="Gibbs R."/>
        </authorList>
    </citation>
    <scope>NUCLEOTIDE SEQUENCE [LARGE SCALE GENOMIC DNA]</scope>
    <source>
        <strain evidence="7">DSM 16973</strain>
    </source>
</reference>
<dbReference type="BioCyc" id="PMAR862515-HMP:GMOO-2104-MONOMER"/>
<keyword evidence="5" id="KW-0732">Signal</keyword>
<keyword evidence="7" id="KW-0560">Oxidoreductase</keyword>
<dbReference type="CDD" id="cd02966">
    <property type="entry name" value="TlpA_like_family"/>
    <property type="match status" value="1"/>
</dbReference>
<feature type="chain" id="PRO_5003138426" evidence="5">
    <location>
        <begin position="20"/>
        <end position="361"/>
    </location>
</feature>
<feature type="signal peptide" evidence="5">
    <location>
        <begin position="1"/>
        <end position="19"/>
    </location>
</feature>
<feature type="domain" description="Thioredoxin" evidence="6">
    <location>
        <begin position="219"/>
        <end position="361"/>
    </location>
</feature>
<dbReference type="PROSITE" id="PS51352">
    <property type="entry name" value="THIOREDOXIN_2"/>
    <property type="match status" value="1"/>
</dbReference>
<dbReference type="InterPro" id="IPR050553">
    <property type="entry name" value="Thioredoxin_ResA/DsbE_sf"/>
</dbReference>
<dbReference type="EMBL" id="AEEI01000057">
    <property type="protein sequence ID" value="EFM00980.1"/>
    <property type="molecule type" value="Genomic_DNA"/>
</dbReference>
<dbReference type="EC" id="1.11.1.15" evidence="7"/>
<keyword evidence="4" id="KW-0676">Redox-active center</keyword>
<dbReference type="InterPro" id="IPR000866">
    <property type="entry name" value="AhpC/TSA"/>
</dbReference>
<keyword evidence="8" id="KW-1185">Reference proteome</keyword>
<dbReference type="RefSeq" id="WP_006950432.1">
    <property type="nucleotide sequence ID" value="NZ_BAJI01000022.1"/>
</dbReference>
<evidence type="ECO:0000256" key="2">
    <source>
        <dbReference type="ARBA" id="ARBA00022748"/>
    </source>
</evidence>
<accession>E0NV69</accession>
<protein>
    <submittedName>
        <fullName evidence="7">Antioxidant, AhpC/TSA family</fullName>
        <ecNumber evidence="7">1.11.1.15</ecNumber>
    </submittedName>
</protein>
<evidence type="ECO:0000256" key="4">
    <source>
        <dbReference type="ARBA" id="ARBA00023284"/>
    </source>
</evidence>
<dbReference type="GO" id="GO:0004601">
    <property type="term" value="F:peroxidase activity"/>
    <property type="evidence" value="ECO:0007669"/>
    <property type="project" value="UniProtKB-KW"/>
</dbReference>
<dbReference type="InterPro" id="IPR036249">
    <property type="entry name" value="Thioredoxin-like_sf"/>
</dbReference>
<name>E0NV69_9BACT</name>
<evidence type="ECO:0000313" key="7">
    <source>
        <dbReference type="EMBL" id="EFM00980.1"/>
    </source>
</evidence>
<evidence type="ECO:0000256" key="5">
    <source>
        <dbReference type="SAM" id="SignalP"/>
    </source>
</evidence>